<dbReference type="Proteomes" id="UP000524450">
    <property type="component" value="Unassembled WGS sequence"/>
</dbReference>
<gene>
    <name evidence="2" type="ORF">GGD71_005667</name>
</gene>
<evidence type="ECO:0000256" key="1">
    <source>
        <dbReference type="SAM" id="MobiDB-lite"/>
    </source>
</evidence>
<dbReference type="AlphaFoldDB" id="A0A840G7P5"/>
<proteinExistence type="predicted"/>
<dbReference type="EMBL" id="JACIFZ010000009">
    <property type="protein sequence ID" value="MBB4224858.1"/>
    <property type="molecule type" value="Genomic_DNA"/>
</dbReference>
<comment type="caution">
    <text evidence="2">The sequence shown here is derived from an EMBL/GenBank/DDBJ whole genome shotgun (WGS) entry which is preliminary data.</text>
</comment>
<feature type="compositionally biased region" description="Basic and acidic residues" evidence="1">
    <location>
        <begin position="55"/>
        <end position="67"/>
    </location>
</feature>
<feature type="region of interest" description="Disordered" evidence="1">
    <location>
        <begin position="40"/>
        <end position="70"/>
    </location>
</feature>
<sequence length="233" mass="25550">MPRLIDCWDFVAKCARSDVPSTDGSPSECHGTYERSVKAFSAATDERGKSAGRADGSDHKKDREKQQRNRMGIENIHQLLGLSNADAQIVEAIEANEGSLSSLSEKKLSSEGSDFVHLKAKGVSLTFVPRAAFQPKRGEPRGDGPYIFAGAFFYPGGAADVDAYVGIAPFGQSAVATREDALRVYGKPQRSMEDDDVFEWDQWTFDGRQVRTYYSDGAQIDNISVSVPMAQRK</sequence>
<dbReference type="RefSeq" id="WP_184641727.1">
    <property type="nucleotide sequence ID" value="NZ_JACIFZ010000009.1"/>
</dbReference>
<accession>A0A840G7P5</accession>
<evidence type="ECO:0000313" key="2">
    <source>
        <dbReference type="EMBL" id="MBB4224858.1"/>
    </source>
</evidence>
<evidence type="ECO:0000313" key="3">
    <source>
        <dbReference type="Proteomes" id="UP000524450"/>
    </source>
</evidence>
<reference evidence="2 3" key="1">
    <citation type="submission" date="2020-08" db="EMBL/GenBank/DDBJ databases">
        <title>Genomic Encyclopedia of Type Strains, Phase IV (KMG-V): Genome sequencing to study the core and pangenomes of soil and plant-associated prokaryotes.</title>
        <authorList>
            <person name="Whitman W."/>
        </authorList>
    </citation>
    <scope>NUCLEOTIDE SEQUENCE [LARGE SCALE GENOMIC DNA]</scope>
    <source>
        <strain evidence="2 3">34/80</strain>
    </source>
</reference>
<protein>
    <submittedName>
        <fullName evidence="2">Uncharacterized protein</fullName>
    </submittedName>
</protein>
<name>A0A840G7P5_9BURK</name>
<organism evidence="2 3">
    <name type="scientific">Variovorax guangxiensis</name>
    <dbReference type="NCBI Taxonomy" id="1775474"/>
    <lineage>
        <taxon>Bacteria</taxon>
        <taxon>Pseudomonadati</taxon>
        <taxon>Pseudomonadota</taxon>
        <taxon>Betaproteobacteria</taxon>
        <taxon>Burkholderiales</taxon>
        <taxon>Comamonadaceae</taxon>
        <taxon>Variovorax</taxon>
    </lineage>
</organism>